<dbReference type="GO" id="GO:0008270">
    <property type="term" value="F:zinc ion binding"/>
    <property type="evidence" value="ECO:0007669"/>
    <property type="project" value="UniProtKB-KW"/>
</dbReference>
<dbReference type="PROSITE" id="PS00028">
    <property type="entry name" value="ZINC_FINGER_C2H2_1"/>
    <property type="match status" value="12"/>
</dbReference>
<keyword evidence="5 11" id="KW-0863">Zinc-finger</keyword>
<evidence type="ECO:0000256" key="1">
    <source>
        <dbReference type="ARBA" id="ARBA00004123"/>
    </source>
</evidence>
<feature type="domain" description="C2H2-type" evidence="13">
    <location>
        <begin position="681"/>
        <end position="708"/>
    </location>
</feature>
<feature type="compositionally biased region" description="Pro residues" evidence="12">
    <location>
        <begin position="625"/>
        <end position="637"/>
    </location>
</feature>
<keyword evidence="8" id="KW-0238">DNA-binding</keyword>
<keyword evidence="15" id="KW-1185">Reference proteome</keyword>
<dbReference type="Pfam" id="PF00096">
    <property type="entry name" value="zf-C2H2"/>
    <property type="match status" value="9"/>
</dbReference>
<dbReference type="Proteomes" id="UP001221898">
    <property type="component" value="Unassembled WGS sequence"/>
</dbReference>
<evidence type="ECO:0000313" key="15">
    <source>
        <dbReference type="Proteomes" id="UP001221898"/>
    </source>
</evidence>
<keyword evidence="9" id="KW-0804">Transcription</keyword>
<feature type="domain" description="C2H2-type" evidence="13">
    <location>
        <begin position="395"/>
        <end position="423"/>
    </location>
</feature>
<feature type="region of interest" description="Disordered" evidence="12">
    <location>
        <begin position="553"/>
        <end position="582"/>
    </location>
</feature>
<organism evidence="14 15">
    <name type="scientific">Aldrovandia affinis</name>
    <dbReference type="NCBI Taxonomy" id="143900"/>
    <lineage>
        <taxon>Eukaryota</taxon>
        <taxon>Metazoa</taxon>
        <taxon>Chordata</taxon>
        <taxon>Craniata</taxon>
        <taxon>Vertebrata</taxon>
        <taxon>Euteleostomi</taxon>
        <taxon>Actinopterygii</taxon>
        <taxon>Neopterygii</taxon>
        <taxon>Teleostei</taxon>
        <taxon>Notacanthiformes</taxon>
        <taxon>Halosauridae</taxon>
        <taxon>Aldrovandia</taxon>
    </lineage>
</organism>
<keyword evidence="6" id="KW-0862">Zinc</keyword>
<evidence type="ECO:0000256" key="8">
    <source>
        <dbReference type="ARBA" id="ARBA00023125"/>
    </source>
</evidence>
<dbReference type="GO" id="GO:0010468">
    <property type="term" value="P:regulation of gene expression"/>
    <property type="evidence" value="ECO:0007669"/>
    <property type="project" value="TreeGrafter"/>
</dbReference>
<dbReference type="Gene3D" id="3.30.160.60">
    <property type="entry name" value="Classic Zinc Finger"/>
    <property type="match status" value="12"/>
</dbReference>
<name>A0AAD7SCU7_9TELE</name>
<comment type="caution">
    <text evidence="14">The sequence shown here is derived from an EMBL/GenBank/DDBJ whole genome shotgun (WGS) entry which is preliminary data.</text>
</comment>
<dbReference type="InterPro" id="IPR013087">
    <property type="entry name" value="Znf_C2H2_type"/>
</dbReference>
<dbReference type="FunFam" id="3.30.160.60:FF:000065">
    <property type="entry name" value="B-cell CLL/lymphoma 6, member B"/>
    <property type="match status" value="1"/>
</dbReference>
<evidence type="ECO:0000256" key="5">
    <source>
        <dbReference type="ARBA" id="ARBA00022771"/>
    </source>
</evidence>
<evidence type="ECO:0000313" key="14">
    <source>
        <dbReference type="EMBL" id="KAJ8399963.1"/>
    </source>
</evidence>
<evidence type="ECO:0000256" key="11">
    <source>
        <dbReference type="PROSITE-ProRule" id="PRU00042"/>
    </source>
</evidence>
<dbReference type="FunFam" id="3.30.160.60:FF:001397">
    <property type="entry name" value="Datilografo, isoform A"/>
    <property type="match status" value="1"/>
</dbReference>
<dbReference type="AlphaFoldDB" id="A0AAD7SCU7"/>
<dbReference type="GO" id="GO:1990837">
    <property type="term" value="F:sequence-specific double-stranded DNA binding"/>
    <property type="evidence" value="ECO:0007669"/>
    <property type="project" value="UniProtKB-ARBA"/>
</dbReference>
<feature type="domain" description="C2H2-type" evidence="13">
    <location>
        <begin position="765"/>
        <end position="792"/>
    </location>
</feature>
<feature type="domain" description="C2H2-type" evidence="13">
    <location>
        <begin position="283"/>
        <end position="310"/>
    </location>
</feature>
<proteinExistence type="inferred from homology"/>
<feature type="region of interest" description="Disordered" evidence="12">
    <location>
        <begin position="620"/>
        <end position="639"/>
    </location>
</feature>
<dbReference type="PANTHER" id="PTHR16515:SF49">
    <property type="entry name" value="GASTRULA ZINC FINGER PROTEIN XLCGF49.1-LIKE-RELATED"/>
    <property type="match status" value="1"/>
</dbReference>
<dbReference type="PANTHER" id="PTHR16515">
    <property type="entry name" value="PR DOMAIN ZINC FINGER PROTEIN"/>
    <property type="match status" value="1"/>
</dbReference>
<evidence type="ECO:0000256" key="10">
    <source>
        <dbReference type="ARBA" id="ARBA00023242"/>
    </source>
</evidence>
<dbReference type="FunFam" id="3.30.160.60:FF:002343">
    <property type="entry name" value="Zinc finger protein 33A"/>
    <property type="match status" value="2"/>
</dbReference>
<evidence type="ECO:0000256" key="12">
    <source>
        <dbReference type="SAM" id="MobiDB-lite"/>
    </source>
</evidence>
<dbReference type="FunFam" id="3.30.160.60:FF:000303">
    <property type="entry name" value="Zinc finger protein 41"/>
    <property type="match status" value="1"/>
</dbReference>
<dbReference type="GO" id="GO:0005634">
    <property type="term" value="C:nucleus"/>
    <property type="evidence" value="ECO:0007669"/>
    <property type="project" value="UniProtKB-SubCell"/>
</dbReference>
<sequence>MELVHIKEEPFEYELGLEVEKQFERDSKLDSDQRKQECDVFEFQKKKRLGLQSRPKVGFTKKRLLSLAKHLDEDDLRRNERKSRMCRKDYITSIKTRNLYEKIQVQYNSSSASLNTDPDVGINQHTNYINVKDKVKKKTDINAVYNDCKKILDHTVTIDRSDKLNCTDEINSIFNRVINCENLNLESDTKTALGNIVDNAVDNSQIITVKIKEEEYNYGFEGEGETGREEIAGNKSEEKTILPSIPKYGRRDKTYPCLECGKVFDRSYNLKQHSRVHTGEKPYSCPLCLKTFTQLGSLNKHKHSHSGDKPFLCPICLKTFANSYSFKRHQKIHAGERPCFRCNICGKSFSTEGSLKKHQRTHVSEKLYCCTWCGMTFSQSGDLTKHQQIHTGRRHRCIQCNKTFNQEDNLKSHLCVLPTGQYSQCGESLCNDTSLKGQLKDHCGEATNGESKAHEKPDGETARDSPFTVFSIQIKEEDLGGESHFEEEEQFETENSDFGVGEKCVRTQTLVSDKTGKNCSGKLRVCDIQSMCSEAEWQTHLTRDVTSPHLTSKCTLQKHNNPDSPPRSSLSPPSDEPHTDLPISLLHSSLRSHLNPPSHSLKQRFFHDLPLSPVHGHLLMQSLSPSPPPSPPLPPSSPLISSLCSSAEVHTPPSFPSTTVAPLSTMVKSFPQPTSHPPKPHPCPSCPKSFSCIKNLRKHQRIHSGRGVFTCPTCPLSFLAEGNLITHMRVHTGERPFLCKNCPKTFMRKSDLKTHSKLHSGQNLFTCSYCAKFYTSNNDLKRHLLVHTGEKPYSCPSCSKRFRQWGHVKVHMRVHTGERPYCCSQCGKSFSTGSSLKLHQRIHTGEKPYCCTQCNRLFTRLSHLRLHLHTHTKLEGRDNGITVTAPSVEKQ</sequence>
<feature type="domain" description="C2H2-type" evidence="13">
    <location>
        <begin position="821"/>
        <end position="848"/>
    </location>
</feature>
<evidence type="ECO:0000256" key="9">
    <source>
        <dbReference type="ARBA" id="ARBA00023163"/>
    </source>
</evidence>
<feature type="domain" description="C2H2-type" evidence="13">
    <location>
        <begin position="709"/>
        <end position="736"/>
    </location>
</feature>
<dbReference type="FunFam" id="3.30.160.60:FF:000690">
    <property type="entry name" value="Zinc finger protein 354C"/>
    <property type="match status" value="1"/>
</dbReference>
<keyword evidence="4" id="KW-0677">Repeat</keyword>
<evidence type="ECO:0000256" key="3">
    <source>
        <dbReference type="ARBA" id="ARBA00022723"/>
    </source>
</evidence>
<reference evidence="14" key="1">
    <citation type="journal article" date="2023" name="Science">
        <title>Genome structures resolve the early diversification of teleost fishes.</title>
        <authorList>
            <person name="Parey E."/>
            <person name="Louis A."/>
            <person name="Montfort J."/>
            <person name="Bouchez O."/>
            <person name="Roques C."/>
            <person name="Iampietro C."/>
            <person name="Lluch J."/>
            <person name="Castinel A."/>
            <person name="Donnadieu C."/>
            <person name="Desvignes T."/>
            <person name="Floi Bucao C."/>
            <person name="Jouanno E."/>
            <person name="Wen M."/>
            <person name="Mejri S."/>
            <person name="Dirks R."/>
            <person name="Jansen H."/>
            <person name="Henkel C."/>
            <person name="Chen W.J."/>
            <person name="Zahm M."/>
            <person name="Cabau C."/>
            <person name="Klopp C."/>
            <person name="Thompson A.W."/>
            <person name="Robinson-Rechavi M."/>
            <person name="Braasch I."/>
            <person name="Lecointre G."/>
            <person name="Bobe J."/>
            <person name="Postlethwait J.H."/>
            <person name="Berthelot C."/>
            <person name="Roest Crollius H."/>
            <person name="Guiguen Y."/>
        </authorList>
    </citation>
    <scope>NUCLEOTIDE SEQUENCE</scope>
    <source>
        <strain evidence="14">NC1722</strain>
    </source>
</reference>
<dbReference type="FunFam" id="3.30.160.60:FF:000912">
    <property type="entry name" value="Zinc finger protein 660"/>
    <property type="match status" value="1"/>
</dbReference>
<keyword evidence="3" id="KW-0479">Metal-binding</keyword>
<dbReference type="FunFam" id="3.30.160.60:FF:000030">
    <property type="entry name" value="Zinc finger protein 628"/>
    <property type="match status" value="1"/>
</dbReference>
<evidence type="ECO:0000256" key="6">
    <source>
        <dbReference type="ARBA" id="ARBA00022833"/>
    </source>
</evidence>
<evidence type="ECO:0000256" key="4">
    <source>
        <dbReference type="ARBA" id="ARBA00022737"/>
    </source>
</evidence>
<evidence type="ECO:0000256" key="2">
    <source>
        <dbReference type="ARBA" id="ARBA00006991"/>
    </source>
</evidence>
<comment type="subcellular location">
    <subcellularLocation>
        <location evidence="1">Nucleus</location>
    </subcellularLocation>
</comment>
<dbReference type="FunFam" id="3.30.160.60:FF:000358">
    <property type="entry name" value="zinc finger protein 24"/>
    <property type="match status" value="1"/>
</dbReference>
<accession>A0AAD7SCU7</accession>
<comment type="similarity">
    <text evidence="2">Belongs to the krueppel C2H2-type zinc-finger protein family.</text>
</comment>
<dbReference type="InterPro" id="IPR050331">
    <property type="entry name" value="Zinc_finger"/>
</dbReference>
<protein>
    <recommendedName>
        <fullName evidence="13">C2H2-type domain-containing protein</fullName>
    </recommendedName>
</protein>
<dbReference type="SMART" id="SM00355">
    <property type="entry name" value="ZnF_C2H2"/>
    <property type="match status" value="13"/>
</dbReference>
<feature type="domain" description="C2H2-type" evidence="13">
    <location>
        <begin position="793"/>
        <end position="820"/>
    </location>
</feature>
<keyword evidence="7" id="KW-0805">Transcription regulation</keyword>
<feature type="domain" description="C2H2-type" evidence="13">
    <location>
        <begin position="255"/>
        <end position="282"/>
    </location>
</feature>
<dbReference type="Pfam" id="PF13912">
    <property type="entry name" value="zf-C2H2_6"/>
    <property type="match status" value="2"/>
</dbReference>
<feature type="domain" description="C2H2-type" evidence="13">
    <location>
        <begin position="311"/>
        <end position="338"/>
    </location>
</feature>
<dbReference type="GO" id="GO:0045596">
    <property type="term" value="P:negative regulation of cell differentiation"/>
    <property type="evidence" value="ECO:0007669"/>
    <property type="project" value="UniProtKB-ARBA"/>
</dbReference>
<feature type="domain" description="C2H2-type" evidence="13">
    <location>
        <begin position="849"/>
        <end position="876"/>
    </location>
</feature>
<dbReference type="SUPFAM" id="SSF57667">
    <property type="entry name" value="beta-beta-alpha zinc fingers"/>
    <property type="match status" value="8"/>
</dbReference>
<dbReference type="PROSITE" id="PS50157">
    <property type="entry name" value="ZINC_FINGER_C2H2_2"/>
    <property type="match status" value="13"/>
</dbReference>
<gene>
    <name evidence="14" type="ORF">AAFF_G00406930</name>
</gene>
<feature type="domain" description="C2H2-type" evidence="13">
    <location>
        <begin position="737"/>
        <end position="764"/>
    </location>
</feature>
<evidence type="ECO:0000256" key="7">
    <source>
        <dbReference type="ARBA" id="ARBA00023015"/>
    </source>
</evidence>
<dbReference type="EMBL" id="JAINUG010000080">
    <property type="protein sequence ID" value="KAJ8399963.1"/>
    <property type="molecule type" value="Genomic_DNA"/>
</dbReference>
<dbReference type="InterPro" id="IPR036236">
    <property type="entry name" value="Znf_C2H2_sf"/>
</dbReference>
<keyword evidence="10" id="KW-0539">Nucleus</keyword>
<evidence type="ECO:0000259" key="13">
    <source>
        <dbReference type="PROSITE" id="PS50157"/>
    </source>
</evidence>
<feature type="domain" description="C2H2-type" evidence="13">
    <location>
        <begin position="340"/>
        <end position="367"/>
    </location>
</feature>
<dbReference type="FunFam" id="3.30.160.60:FF:001498">
    <property type="entry name" value="Zinc finger protein 404"/>
    <property type="match status" value="1"/>
</dbReference>
<feature type="domain" description="C2H2-type" evidence="13">
    <location>
        <begin position="368"/>
        <end position="395"/>
    </location>
</feature>